<evidence type="ECO:0000256" key="3">
    <source>
        <dbReference type="ARBA" id="ARBA00008191"/>
    </source>
</evidence>
<evidence type="ECO:0000256" key="2">
    <source>
        <dbReference type="ARBA" id="ARBA00004584"/>
    </source>
</evidence>
<evidence type="ECO:0000313" key="11">
    <source>
        <dbReference type="RefSeq" id="XP_022096251.1"/>
    </source>
</evidence>
<dbReference type="GO" id="GO:0005634">
    <property type="term" value="C:nucleus"/>
    <property type="evidence" value="ECO:0007669"/>
    <property type="project" value="UniProtKB-SubCell"/>
</dbReference>
<dbReference type="KEGG" id="aplc:110982263"/>
<keyword evidence="5" id="KW-0158">Chromosome</keyword>
<dbReference type="PANTHER" id="PTHR31345:SF3">
    <property type="entry name" value="CENTROMERE PROTEIN Q"/>
    <property type="match status" value="1"/>
</dbReference>
<evidence type="ECO:0000256" key="9">
    <source>
        <dbReference type="SAM" id="MobiDB-lite"/>
    </source>
</evidence>
<keyword evidence="10" id="KW-1185">Reference proteome</keyword>
<organism evidence="10 11">
    <name type="scientific">Acanthaster planci</name>
    <name type="common">Crown-of-thorns starfish</name>
    <dbReference type="NCBI Taxonomy" id="133434"/>
    <lineage>
        <taxon>Eukaryota</taxon>
        <taxon>Metazoa</taxon>
        <taxon>Echinodermata</taxon>
        <taxon>Eleutherozoa</taxon>
        <taxon>Asterozoa</taxon>
        <taxon>Asteroidea</taxon>
        <taxon>Valvatacea</taxon>
        <taxon>Valvatida</taxon>
        <taxon>Acanthasteridae</taxon>
        <taxon>Acanthaster</taxon>
    </lineage>
</organism>
<dbReference type="RefSeq" id="XP_022096251.1">
    <property type="nucleotide sequence ID" value="XM_022240559.1"/>
</dbReference>
<protein>
    <recommendedName>
        <fullName evidence="4">Centromere protein Q</fullName>
    </recommendedName>
</protein>
<keyword evidence="6" id="KW-0539">Nucleus</keyword>
<keyword evidence="7" id="KW-0137">Centromere</keyword>
<dbReference type="OMA" id="YSAIHAK"/>
<dbReference type="PANTHER" id="PTHR31345">
    <property type="entry name" value="CENTROMERE PROTEIN Q"/>
    <property type="match status" value="1"/>
</dbReference>
<gene>
    <name evidence="11" type="primary">LOC110982263</name>
</gene>
<dbReference type="AlphaFoldDB" id="A0A8B7YYC5"/>
<dbReference type="GO" id="GO:0000775">
    <property type="term" value="C:chromosome, centromeric region"/>
    <property type="evidence" value="ECO:0007669"/>
    <property type="project" value="UniProtKB-SubCell"/>
</dbReference>
<sequence length="381" mass="41648">MPRAKTTAKKNDAARGAAATQAKKGPTISGRKPAKKSTANVAGTLEMTSPGSSDSSSQLNPSRQGKRPPGRRQKTGDTAKSSAPAGPGWGEIASKGGSGRARKGWVPDKTDDVPGDSQRDAGEKKGTGVKRSHKMRGKNQGEVPVGSREGSPTKRRRQTGQRKAFGQEDYLERQVSAQSIAKWQTMTKTTQEFLHQIADSAIAVVLSETDRPINNDIQDHLNNLKTRLLKSFASLKVPSRRQPNYKDMEKHTRLLEAALVETSNQVECLEKEVKLQQELLEQKEEELERLEVTDQQDHSDSNSEIAKELHPLLQDTRQEVLGLPHLRRSCRSNTSSQNVRSSCQQQVVETLRHLSQAGSGGTVNATDFIVALSAIQAALPQ</sequence>
<dbReference type="GeneID" id="110982263"/>
<evidence type="ECO:0000256" key="5">
    <source>
        <dbReference type="ARBA" id="ARBA00022454"/>
    </source>
</evidence>
<evidence type="ECO:0000256" key="1">
    <source>
        <dbReference type="ARBA" id="ARBA00004123"/>
    </source>
</evidence>
<evidence type="ECO:0000313" key="10">
    <source>
        <dbReference type="Proteomes" id="UP000694845"/>
    </source>
</evidence>
<dbReference type="OrthoDB" id="8927710at2759"/>
<feature type="compositionally biased region" description="Basic and acidic residues" evidence="9">
    <location>
        <begin position="105"/>
        <end position="126"/>
    </location>
</feature>
<proteinExistence type="inferred from homology"/>
<reference evidence="11" key="1">
    <citation type="submission" date="2025-08" db="UniProtKB">
        <authorList>
            <consortium name="RefSeq"/>
        </authorList>
    </citation>
    <scope>IDENTIFICATION</scope>
</reference>
<comment type="similarity">
    <text evidence="3">Belongs to the CENP-Q/OKP1 family.</text>
</comment>
<dbReference type="InterPro" id="IPR025212">
    <property type="entry name" value="CAD_CENP-Q"/>
</dbReference>
<comment type="subcellular location">
    <subcellularLocation>
        <location evidence="2">Chromosome</location>
        <location evidence="2">Centromere</location>
    </subcellularLocation>
    <subcellularLocation>
        <location evidence="1">Nucleus</location>
    </subcellularLocation>
</comment>
<feature type="compositionally biased region" description="Basic residues" evidence="9">
    <location>
        <begin position="127"/>
        <end position="137"/>
    </location>
</feature>
<feature type="compositionally biased region" description="Basic residues" evidence="9">
    <location>
        <begin position="64"/>
        <end position="73"/>
    </location>
</feature>
<feature type="region of interest" description="Disordered" evidence="9">
    <location>
        <begin position="1"/>
        <end position="170"/>
    </location>
</feature>
<dbReference type="Pfam" id="PF13094">
    <property type="entry name" value="CENP-Q"/>
    <property type="match status" value="1"/>
</dbReference>
<evidence type="ECO:0000256" key="6">
    <source>
        <dbReference type="ARBA" id="ARBA00023242"/>
    </source>
</evidence>
<evidence type="ECO:0000256" key="8">
    <source>
        <dbReference type="SAM" id="Coils"/>
    </source>
</evidence>
<evidence type="ECO:0000256" key="7">
    <source>
        <dbReference type="ARBA" id="ARBA00023328"/>
    </source>
</evidence>
<feature type="compositionally biased region" description="Polar residues" evidence="9">
    <location>
        <begin position="37"/>
        <end position="63"/>
    </location>
</feature>
<dbReference type="Proteomes" id="UP000694845">
    <property type="component" value="Unplaced"/>
</dbReference>
<keyword evidence="8" id="KW-0175">Coiled coil</keyword>
<accession>A0A8B7YYC5</accession>
<evidence type="ECO:0000256" key="4">
    <source>
        <dbReference type="ARBA" id="ARBA00016397"/>
    </source>
</evidence>
<feature type="coiled-coil region" evidence="8">
    <location>
        <begin position="252"/>
        <end position="296"/>
    </location>
</feature>
<name>A0A8B7YYC5_ACAPL</name>